<dbReference type="InterPro" id="IPR017896">
    <property type="entry name" value="4Fe4S_Fe-S-bd"/>
</dbReference>
<dbReference type="PANTHER" id="PTHR31001">
    <property type="entry name" value="UNCHARACTERIZED TRANSCRIPTIONAL REGULATORY PROTEIN"/>
    <property type="match status" value="1"/>
</dbReference>
<feature type="compositionally biased region" description="Polar residues" evidence="5">
    <location>
        <begin position="786"/>
        <end position="797"/>
    </location>
</feature>
<evidence type="ECO:0000256" key="3">
    <source>
        <dbReference type="ARBA" id="ARBA00023242"/>
    </source>
</evidence>
<gene>
    <name evidence="8" type="ORF">OBBRIDRAFT_718907</name>
</gene>
<dbReference type="PROSITE" id="PS00463">
    <property type="entry name" value="ZN2_CY6_FUNGAL_1"/>
    <property type="match status" value="1"/>
</dbReference>
<dbReference type="Pfam" id="PF04082">
    <property type="entry name" value="Fungal_trans"/>
    <property type="match status" value="1"/>
</dbReference>
<evidence type="ECO:0008006" key="10">
    <source>
        <dbReference type="Google" id="ProtNLM"/>
    </source>
</evidence>
<dbReference type="PROSITE" id="PS50048">
    <property type="entry name" value="ZN2_CY6_FUNGAL_2"/>
    <property type="match status" value="1"/>
</dbReference>
<dbReference type="GO" id="GO:0005634">
    <property type="term" value="C:nucleus"/>
    <property type="evidence" value="ECO:0007669"/>
    <property type="project" value="UniProtKB-SubCell"/>
</dbReference>
<evidence type="ECO:0000256" key="2">
    <source>
        <dbReference type="ARBA" id="ARBA00022723"/>
    </source>
</evidence>
<protein>
    <recommendedName>
        <fullName evidence="10">Zn(2)-C6 fungal-type domain-containing protein</fullName>
    </recommendedName>
</protein>
<dbReference type="InterPro" id="IPR050613">
    <property type="entry name" value="Sec_Metabolite_Reg"/>
</dbReference>
<keyword evidence="4" id="KW-0175">Coiled coil</keyword>
<feature type="region of interest" description="Disordered" evidence="5">
    <location>
        <begin position="121"/>
        <end position="142"/>
    </location>
</feature>
<evidence type="ECO:0000256" key="5">
    <source>
        <dbReference type="SAM" id="MobiDB-lite"/>
    </source>
</evidence>
<feature type="domain" description="4Fe-4S ferredoxin-type" evidence="7">
    <location>
        <begin position="52"/>
        <end position="84"/>
    </location>
</feature>
<dbReference type="OrthoDB" id="424974at2759"/>
<feature type="compositionally biased region" description="Polar residues" evidence="5">
    <location>
        <begin position="189"/>
        <end position="200"/>
    </location>
</feature>
<accession>A0A8E2DUM6</accession>
<dbReference type="SMART" id="SM00906">
    <property type="entry name" value="Fungal_trans"/>
    <property type="match status" value="1"/>
</dbReference>
<dbReference type="AlphaFoldDB" id="A0A8E2DUM6"/>
<dbReference type="Gene3D" id="4.10.240.10">
    <property type="entry name" value="Zn(2)-C6 fungal-type DNA-binding domain"/>
    <property type="match status" value="1"/>
</dbReference>
<feature type="coiled-coil region" evidence="4">
    <location>
        <begin position="92"/>
        <end position="119"/>
    </location>
</feature>
<reference evidence="8 9" key="1">
    <citation type="submission" date="2016-07" db="EMBL/GenBank/DDBJ databases">
        <title>Draft genome of the white-rot fungus Obba rivulosa 3A-2.</title>
        <authorList>
            <consortium name="DOE Joint Genome Institute"/>
            <person name="Miettinen O."/>
            <person name="Riley R."/>
            <person name="Acob R."/>
            <person name="Barry K."/>
            <person name="Cullen D."/>
            <person name="De Vries R."/>
            <person name="Hainaut M."/>
            <person name="Hatakka A."/>
            <person name="Henrissat B."/>
            <person name="Hilden K."/>
            <person name="Kuo R."/>
            <person name="Labutti K."/>
            <person name="Lipzen A."/>
            <person name="Makela M.R."/>
            <person name="Sandor L."/>
            <person name="Spatafora J.W."/>
            <person name="Grigoriev I.V."/>
            <person name="Hibbett D.S."/>
        </authorList>
    </citation>
    <scope>NUCLEOTIDE SEQUENCE [LARGE SCALE GENOMIC DNA]</scope>
    <source>
        <strain evidence="8 9">3A-2</strain>
    </source>
</reference>
<dbReference type="PROSITE" id="PS51379">
    <property type="entry name" value="4FE4S_FER_2"/>
    <property type="match status" value="1"/>
</dbReference>
<dbReference type="CDD" id="cd00067">
    <property type="entry name" value="GAL4"/>
    <property type="match status" value="1"/>
</dbReference>
<keyword evidence="3" id="KW-0539">Nucleus</keyword>
<sequence>MPVDHSRPNAATRQRRPGRKDADEDKFDSSHSREIELKRSRGEISCAECRRLKIRCDKSIPCQSCQRRGCAALCPNGSLATGQGTRFVLAATEHLHKRIAKMSERIRQLEDALAVMQAKGSNEPHPLLSGQQDAVGGQDEDIPPPEQAAPISPDALDAFGTLTVSDHGVSRFFGPTGGPEVCVDDYSDGDTTATSPSGSPHSMRDSKSPSVHEEIMRFSNTFPFTPMGSSDVVQELIRSHLPSYERALHLSESYMRYAGWLFRSVSEEQLTDEMLPYFYKQATSSGGITLDDEYGGPHSLALLILIFAIGALVDPELEPYNAEAEHYVHLARAALCLESIFEQPSVITIQALHLMSIYHSMTGGEPGKNDTSMETSWGLLALAAQLSQTVGLHRDSARWGLPDRIVNRRRIVFWDLFVGDSWQEVQSLASGRSPCISRRYIDCEYPHKDDEDKEGEPGLDYESWAFRFAFECVSLIVEKTLTAEAPSYATILELDRKVRQFPISAEALAMVEELEAPPDAEPPSVEVAMQSSVMSHSREVTIVDYPENPLRSPYAPSFLAAYRASSIILKMIREQFSANPDVATRFWSNWTFSFSAAVVFGTVVTRGPRSQLAPNALAQLDVATELFASAAKSNRRAAKALPMLLKLSEKAHHAIAGTTQSVGSNGALWRVKTEDDGDEDTLDIFAGKTKLVAVKAPSRSPSAISVQSQTLSQQQEAPQFVHQAPGILQQHAPSLQEPVRRLEAKWQPTQTAQAYASSYPVQQQSVRQHYRPTVYEEQVPPSAMATQSYSWSQQPSPVSLPAQHHQQYSAPRYQPQPPPQAGPGMYRDDGQLYHTGPPFQGAQQTYVPPAELVNLGLASRDSRLDERWASFMHESGFLDGINFRA</sequence>
<dbReference type="GO" id="GO:0003677">
    <property type="term" value="F:DNA binding"/>
    <property type="evidence" value="ECO:0007669"/>
    <property type="project" value="InterPro"/>
</dbReference>
<feature type="region of interest" description="Disordered" evidence="5">
    <location>
        <begin position="786"/>
        <end position="844"/>
    </location>
</feature>
<organism evidence="8 9">
    <name type="scientific">Obba rivulosa</name>
    <dbReference type="NCBI Taxonomy" id="1052685"/>
    <lineage>
        <taxon>Eukaryota</taxon>
        <taxon>Fungi</taxon>
        <taxon>Dikarya</taxon>
        <taxon>Basidiomycota</taxon>
        <taxon>Agaricomycotina</taxon>
        <taxon>Agaricomycetes</taxon>
        <taxon>Polyporales</taxon>
        <taxon>Gelatoporiaceae</taxon>
        <taxon>Obba</taxon>
    </lineage>
</organism>
<evidence type="ECO:0000256" key="4">
    <source>
        <dbReference type="SAM" id="Coils"/>
    </source>
</evidence>
<dbReference type="GO" id="GO:0008270">
    <property type="term" value="F:zinc ion binding"/>
    <property type="evidence" value="ECO:0007669"/>
    <property type="project" value="InterPro"/>
</dbReference>
<comment type="subcellular location">
    <subcellularLocation>
        <location evidence="1">Nucleus</location>
    </subcellularLocation>
</comment>
<feature type="domain" description="Zn(2)-C6 fungal-type" evidence="6">
    <location>
        <begin position="45"/>
        <end position="74"/>
    </location>
</feature>
<evidence type="ECO:0000256" key="1">
    <source>
        <dbReference type="ARBA" id="ARBA00004123"/>
    </source>
</evidence>
<dbReference type="CDD" id="cd12148">
    <property type="entry name" value="fungal_TF_MHR"/>
    <property type="match status" value="1"/>
</dbReference>
<feature type="region of interest" description="Disordered" evidence="5">
    <location>
        <begin position="1"/>
        <end position="34"/>
    </location>
</feature>
<evidence type="ECO:0000259" key="7">
    <source>
        <dbReference type="PROSITE" id="PS51379"/>
    </source>
</evidence>
<keyword evidence="9" id="KW-1185">Reference proteome</keyword>
<feature type="region of interest" description="Disordered" evidence="5">
    <location>
        <begin position="182"/>
        <end position="210"/>
    </location>
</feature>
<dbReference type="InterPro" id="IPR036864">
    <property type="entry name" value="Zn2-C6_fun-type_DNA-bd_sf"/>
</dbReference>
<dbReference type="SUPFAM" id="SSF57701">
    <property type="entry name" value="Zn2/Cys6 DNA-binding domain"/>
    <property type="match status" value="1"/>
</dbReference>
<keyword evidence="2" id="KW-0479">Metal-binding</keyword>
<evidence type="ECO:0000259" key="6">
    <source>
        <dbReference type="PROSITE" id="PS50048"/>
    </source>
</evidence>
<dbReference type="Proteomes" id="UP000250043">
    <property type="component" value="Unassembled WGS sequence"/>
</dbReference>
<dbReference type="Pfam" id="PF00172">
    <property type="entry name" value="Zn_clus"/>
    <property type="match status" value="1"/>
</dbReference>
<dbReference type="PANTHER" id="PTHR31001:SF56">
    <property type="entry name" value="ZN(2)-C6 FUNGAL-TYPE DOMAIN-CONTAINING PROTEIN"/>
    <property type="match status" value="1"/>
</dbReference>
<evidence type="ECO:0000313" key="9">
    <source>
        <dbReference type="Proteomes" id="UP000250043"/>
    </source>
</evidence>
<dbReference type="SMART" id="SM00066">
    <property type="entry name" value="GAL4"/>
    <property type="match status" value="1"/>
</dbReference>
<evidence type="ECO:0000313" key="8">
    <source>
        <dbReference type="EMBL" id="OCH96289.1"/>
    </source>
</evidence>
<dbReference type="InterPro" id="IPR001138">
    <property type="entry name" value="Zn2Cys6_DnaBD"/>
</dbReference>
<dbReference type="EMBL" id="KV722331">
    <property type="protein sequence ID" value="OCH96289.1"/>
    <property type="molecule type" value="Genomic_DNA"/>
</dbReference>
<name>A0A8E2DUM6_9APHY</name>
<dbReference type="GO" id="GO:0006351">
    <property type="term" value="P:DNA-templated transcription"/>
    <property type="evidence" value="ECO:0007669"/>
    <property type="project" value="InterPro"/>
</dbReference>
<proteinExistence type="predicted"/>
<dbReference type="GO" id="GO:0000981">
    <property type="term" value="F:DNA-binding transcription factor activity, RNA polymerase II-specific"/>
    <property type="evidence" value="ECO:0007669"/>
    <property type="project" value="InterPro"/>
</dbReference>
<feature type="compositionally biased region" description="Basic and acidic residues" evidence="5">
    <location>
        <begin position="19"/>
        <end position="34"/>
    </location>
</feature>
<dbReference type="InterPro" id="IPR007219">
    <property type="entry name" value="XnlR_reg_dom"/>
</dbReference>